<feature type="binding site" evidence="3">
    <location>
        <position position="92"/>
    </location>
    <ligand>
        <name>Zn(2+)</name>
        <dbReference type="ChEBI" id="CHEBI:29105"/>
        <label>1</label>
    </ligand>
</feature>
<evidence type="ECO:0000256" key="1">
    <source>
        <dbReference type="ARBA" id="ARBA00006153"/>
    </source>
</evidence>
<evidence type="ECO:0000256" key="2">
    <source>
        <dbReference type="ARBA" id="ARBA00022801"/>
    </source>
</evidence>
<protein>
    <submittedName>
        <fullName evidence="4">Zn-dependent hydrolase</fullName>
    </submittedName>
</protein>
<dbReference type="InterPro" id="IPR002933">
    <property type="entry name" value="Peptidase_M20"/>
</dbReference>
<reference evidence="4 5" key="1">
    <citation type="submission" date="2017-01" db="EMBL/GenBank/DDBJ databases">
        <title>Complete genome sequence of esterase-producing bacterium Croceicoccus marinus E4A9.</title>
        <authorList>
            <person name="Wu Y.-H."/>
            <person name="Cheng H."/>
            <person name="Xu L."/>
            <person name="Huo Y.-Y."/>
            <person name="Wang C.-S."/>
            <person name="Xu X.-W."/>
        </authorList>
    </citation>
    <scope>NUCLEOTIDE SEQUENCE [LARGE SCALE GENOMIC DNA]</scope>
    <source>
        <strain evidence="4 5">E4A9</strain>
    </source>
</reference>
<dbReference type="PANTHER" id="PTHR32494">
    <property type="entry name" value="ALLANTOATE DEIMINASE-RELATED"/>
    <property type="match status" value="1"/>
</dbReference>
<dbReference type="GO" id="GO:0016813">
    <property type="term" value="F:hydrolase activity, acting on carbon-nitrogen (but not peptide) bonds, in linear amidines"/>
    <property type="evidence" value="ECO:0007669"/>
    <property type="project" value="InterPro"/>
</dbReference>
<feature type="binding site" evidence="3">
    <location>
        <position position="103"/>
    </location>
    <ligand>
        <name>Zn(2+)</name>
        <dbReference type="ChEBI" id="CHEBI:29105"/>
        <label>1</label>
    </ligand>
</feature>
<comment type="similarity">
    <text evidence="1">Belongs to the peptidase M20 family.</text>
</comment>
<evidence type="ECO:0000313" key="4">
    <source>
        <dbReference type="EMBL" id="ARU16904.1"/>
    </source>
</evidence>
<dbReference type="SUPFAM" id="SSF55031">
    <property type="entry name" value="Bacterial exopeptidase dimerisation domain"/>
    <property type="match status" value="1"/>
</dbReference>
<dbReference type="Proteomes" id="UP000195807">
    <property type="component" value="Chromosome"/>
</dbReference>
<dbReference type="InterPro" id="IPR010158">
    <property type="entry name" value="Amidase_Cbmase"/>
</dbReference>
<gene>
    <name evidence="4" type="ORF">A9D14_12915</name>
</gene>
<name>A0A1Z1FDQ6_9SPHN</name>
<dbReference type="InterPro" id="IPR036264">
    <property type="entry name" value="Bact_exopeptidase_dim_dom"/>
</dbReference>
<evidence type="ECO:0000256" key="3">
    <source>
        <dbReference type="PIRSR" id="PIRSR001235-1"/>
    </source>
</evidence>
<dbReference type="SUPFAM" id="SSF53187">
    <property type="entry name" value="Zn-dependent exopeptidases"/>
    <property type="match status" value="1"/>
</dbReference>
<dbReference type="STRING" id="450378.GCA_001661675_02592"/>
<dbReference type="Pfam" id="PF01546">
    <property type="entry name" value="Peptidase_M20"/>
    <property type="match status" value="1"/>
</dbReference>
<dbReference type="KEGG" id="cman:A9D14_12915"/>
<proteinExistence type="inferred from homology"/>
<feature type="binding site" evidence="3">
    <location>
        <position position="201"/>
    </location>
    <ligand>
        <name>Zn(2+)</name>
        <dbReference type="ChEBI" id="CHEBI:29105"/>
        <label>1</label>
    </ligand>
</feature>
<feature type="binding site" evidence="3">
    <location>
        <position position="138"/>
    </location>
    <ligand>
        <name>Zn(2+)</name>
        <dbReference type="ChEBI" id="CHEBI:29105"/>
        <label>2</label>
    </ligand>
</feature>
<feature type="binding site" evidence="3">
    <location>
        <position position="103"/>
    </location>
    <ligand>
        <name>Zn(2+)</name>
        <dbReference type="ChEBI" id="CHEBI:29105"/>
        <label>2</label>
    </ligand>
</feature>
<keyword evidence="3" id="KW-0479">Metal-binding</keyword>
<dbReference type="GO" id="GO:0046872">
    <property type="term" value="F:metal ion binding"/>
    <property type="evidence" value="ECO:0007669"/>
    <property type="project" value="UniProtKB-KW"/>
</dbReference>
<dbReference type="EMBL" id="CP019602">
    <property type="protein sequence ID" value="ARU16904.1"/>
    <property type="molecule type" value="Genomic_DNA"/>
</dbReference>
<dbReference type="PIRSF" id="PIRSF001235">
    <property type="entry name" value="Amidase_carbamoylase"/>
    <property type="match status" value="1"/>
</dbReference>
<keyword evidence="3" id="KW-0862">Zinc</keyword>
<comment type="cofactor">
    <cofactor evidence="3">
        <name>Zn(2+)</name>
        <dbReference type="ChEBI" id="CHEBI:29105"/>
    </cofactor>
    <text evidence="3">Binds 2 Zn(2+) ions per subunit.</text>
</comment>
<dbReference type="NCBIfam" id="TIGR01879">
    <property type="entry name" value="hydantase"/>
    <property type="match status" value="1"/>
</dbReference>
<dbReference type="OrthoDB" id="9808195at2"/>
<evidence type="ECO:0000313" key="5">
    <source>
        <dbReference type="Proteomes" id="UP000195807"/>
    </source>
</evidence>
<sequence length="435" mass="47369">MTTPPGSNQPRIDIKRIEADINAIARFGFNEEDRGVYRQGFSPEDMAARQWLRDRMGELGLDHRMDGAGNVIGRYGAEGAGADKPAIVIASHLDSVPAGGIFDGVLGVVAGLEVIRTMQDAGITPNYPIEVIATSEEEGRFGGMLGAQALTGNLTREWLEGAADEHGLALKDAMADAGLDYLEALHAYRRPETLHAFLELHVEQGPVLDTEKTTIGVVEGISGVFKWMVRLKGKADHAGTAPMHLRSDALMGMVDFAHEIPRIIDEEGTDKSRITIGHVALKPGFPHTVPGEAEFTIVGRDLDEEVMTRLADSCRKVLESISRRHGLKFDYEQMSWLAPAYCDEGIVALVERNAKALDYSYKIMPSGAGHDVQFFTALTRTGLIFVPSVGGVSHAPDEWTHWSDIERGAQLLCNCVLELACASEQVTPLEQSIAR</sequence>
<accession>A0A1Z1FDQ6</accession>
<feature type="binding site" evidence="3">
    <location>
        <position position="394"/>
    </location>
    <ligand>
        <name>Zn(2+)</name>
        <dbReference type="ChEBI" id="CHEBI:29105"/>
        <label>2</label>
    </ligand>
</feature>
<dbReference type="Gene3D" id="3.30.70.360">
    <property type="match status" value="1"/>
</dbReference>
<dbReference type="Gene3D" id="3.40.630.10">
    <property type="entry name" value="Zn peptidases"/>
    <property type="match status" value="1"/>
</dbReference>
<dbReference type="PANTHER" id="PTHR32494:SF5">
    <property type="entry name" value="ALLANTOATE AMIDOHYDROLASE"/>
    <property type="match status" value="1"/>
</dbReference>
<dbReference type="NCBIfam" id="NF006771">
    <property type="entry name" value="PRK09290.1-5"/>
    <property type="match status" value="1"/>
</dbReference>
<organism evidence="4 5">
    <name type="scientific">Croceicoccus marinus</name>
    <dbReference type="NCBI Taxonomy" id="450378"/>
    <lineage>
        <taxon>Bacteria</taxon>
        <taxon>Pseudomonadati</taxon>
        <taxon>Pseudomonadota</taxon>
        <taxon>Alphaproteobacteria</taxon>
        <taxon>Sphingomonadales</taxon>
        <taxon>Erythrobacteraceae</taxon>
        <taxon>Croceicoccus</taxon>
    </lineage>
</organism>
<dbReference type="CDD" id="cd03884">
    <property type="entry name" value="M20_bAS"/>
    <property type="match status" value="1"/>
</dbReference>
<dbReference type="RefSeq" id="WP_066847144.1">
    <property type="nucleotide sequence ID" value="NZ_CP019602.1"/>
</dbReference>
<keyword evidence="2 4" id="KW-0378">Hydrolase</keyword>
<keyword evidence="5" id="KW-1185">Reference proteome</keyword>
<dbReference type="AlphaFoldDB" id="A0A1Z1FDQ6"/>